<reference evidence="1 2" key="1">
    <citation type="journal article" date="2019" name="Int. J. Syst. Evol. Microbiol.">
        <title>The Global Catalogue of Microorganisms (GCM) 10K type strain sequencing project: providing services to taxonomists for standard genome sequencing and annotation.</title>
        <authorList>
            <consortium name="The Broad Institute Genomics Platform"/>
            <consortium name="The Broad Institute Genome Sequencing Center for Infectious Disease"/>
            <person name="Wu L."/>
            <person name="Ma J."/>
        </authorList>
    </citation>
    <scope>NUCLEOTIDE SEQUENCE [LARGE SCALE GENOMIC DNA]</scope>
    <source>
        <strain evidence="1 2">JCM 16083</strain>
    </source>
</reference>
<dbReference type="EMBL" id="BAAAFH010000003">
    <property type="protein sequence ID" value="GAA0873828.1"/>
    <property type="molecule type" value="Genomic_DNA"/>
</dbReference>
<dbReference type="Proteomes" id="UP001501126">
    <property type="component" value="Unassembled WGS sequence"/>
</dbReference>
<comment type="caution">
    <text evidence="1">The sequence shown here is derived from an EMBL/GenBank/DDBJ whole genome shotgun (WGS) entry which is preliminary data.</text>
</comment>
<accession>A0ABN1MLH3</accession>
<evidence type="ECO:0000313" key="1">
    <source>
        <dbReference type="EMBL" id="GAA0873828.1"/>
    </source>
</evidence>
<name>A0ABN1MLH3_9FLAO</name>
<evidence type="ECO:0008006" key="3">
    <source>
        <dbReference type="Google" id="ProtNLM"/>
    </source>
</evidence>
<evidence type="ECO:0000313" key="2">
    <source>
        <dbReference type="Proteomes" id="UP001501126"/>
    </source>
</evidence>
<gene>
    <name evidence="1" type="ORF">GCM10009118_02360</name>
</gene>
<proteinExistence type="predicted"/>
<protein>
    <recommendedName>
        <fullName evidence="3">Outer membrane protein beta-barrel domain-containing protein</fullName>
    </recommendedName>
</protein>
<keyword evidence="2" id="KW-1185">Reference proteome</keyword>
<sequence>MNYEIGAEVTAASFSTFGGSAGGGVKFSMVTEGGLAFGPSFRYQHFWSKNNYTGVGNSGSIYGGGLFLHYRFYEWFFVGAELEMLKNPFGSVNQGVRPEKWTPTAFLGLGMSKEFLINEFPIRLNVGILYDVYDGVREDLNSQPSPLRNDYFIKLADPINPNLGRYLPIIYRIALFIPLNRKKAEKENEEEDY</sequence>
<organism evidence="1 2">
    <name type="scientific">Wandonia haliotis</name>
    <dbReference type="NCBI Taxonomy" id="574963"/>
    <lineage>
        <taxon>Bacteria</taxon>
        <taxon>Pseudomonadati</taxon>
        <taxon>Bacteroidota</taxon>
        <taxon>Flavobacteriia</taxon>
        <taxon>Flavobacteriales</taxon>
        <taxon>Crocinitomicaceae</taxon>
        <taxon>Wandonia</taxon>
    </lineage>
</organism>